<evidence type="ECO:0000313" key="4">
    <source>
        <dbReference type="EMBL" id="MFB9472168.1"/>
    </source>
</evidence>
<proteinExistence type="predicted"/>
<keyword evidence="1 3" id="KW-0732">Signal</keyword>
<dbReference type="SUPFAM" id="SSF53850">
    <property type="entry name" value="Periplasmic binding protein-like II"/>
    <property type="match status" value="1"/>
</dbReference>
<dbReference type="EMBL" id="JBHMCF010000020">
    <property type="protein sequence ID" value="MFB9472168.1"/>
    <property type="molecule type" value="Genomic_DNA"/>
</dbReference>
<feature type="region of interest" description="Disordered" evidence="2">
    <location>
        <begin position="28"/>
        <end position="59"/>
    </location>
</feature>
<evidence type="ECO:0000313" key="5">
    <source>
        <dbReference type="Proteomes" id="UP001589568"/>
    </source>
</evidence>
<accession>A0ABV5NPC6</accession>
<evidence type="ECO:0000256" key="3">
    <source>
        <dbReference type="SAM" id="SignalP"/>
    </source>
</evidence>
<dbReference type="Gene3D" id="3.40.190.10">
    <property type="entry name" value="Periplasmic binding protein-like II"/>
    <property type="match status" value="2"/>
</dbReference>
<dbReference type="Pfam" id="PF13416">
    <property type="entry name" value="SBP_bac_8"/>
    <property type="match status" value="1"/>
</dbReference>
<dbReference type="PANTHER" id="PTHR30222:SF18">
    <property type="entry name" value="BIFUNCTIONAL POLYHYDROXYBUTYRATE SYNTHASE _ ABC TRANSPORTER PERIPLASMIC BINDING PROTEIN-RELATED"/>
    <property type="match status" value="1"/>
</dbReference>
<protein>
    <submittedName>
        <fullName evidence="4">Extracellular solute-binding protein</fullName>
    </submittedName>
</protein>
<dbReference type="InterPro" id="IPR006059">
    <property type="entry name" value="SBP"/>
</dbReference>
<evidence type="ECO:0000256" key="1">
    <source>
        <dbReference type="ARBA" id="ARBA00022729"/>
    </source>
</evidence>
<evidence type="ECO:0000256" key="2">
    <source>
        <dbReference type="SAM" id="MobiDB-lite"/>
    </source>
</evidence>
<feature type="compositionally biased region" description="Low complexity" evidence="2">
    <location>
        <begin position="40"/>
        <end position="57"/>
    </location>
</feature>
<dbReference type="RefSeq" id="WP_345398226.1">
    <property type="nucleotide sequence ID" value="NZ_BAAAXS010000001.1"/>
</dbReference>
<sequence length="385" mass="41808">MNGRRTYALALAATALVAGVGVAAPAAVPGPQGVRPQPTPTAKPSASSTPTPTPSATQLDGTLQILTYRGYAEYGGVSSRVNWVGSFEKETGCRIARLDIAQTAEELAARVDDRPYDVVTAGPVLAADLIERKWAQPIDPAKVSGYTDLDKRFRDMTTVSGKSYGVPYLWAYDEFVRDRNTGGDLEQVFSSTRAALRDSPLTIAAAALAEGAKEPYELSEADLDKAMALLDRNKDRTYWRNPVDLVKGFATGALDYAQLTPYYRLLLQKAGVPLETVKTRATLGWLDSWMLSANVPDATCAYRWLNWVTATDAQRDAAAWTGMAPANGKACKGRARAMCRAYGMGDDKRLGKVDFAVRPPGGCRADDGECTDYATWAKRWQELMK</sequence>
<dbReference type="Proteomes" id="UP001589568">
    <property type="component" value="Unassembled WGS sequence"/>
</dbReference>
<gene>
    <name evidence="4" type="ORF">ACFFR3_21860</name>
</gene>
<feature type="signal peptide" evidence="3">
    <location>
        <begin position="1"/>
        <end position="23"/>
    </location>
</feature>
<feature type="chain" id="PRO_5046397653" evidence="3">
    <location>
        <begin position="24"/>
        <end position="385"/>
    </location>
</feature>
<name>A0ABV5NPC6_9ACTN</name>
<dbReference type="PANTHER" id="PTHR30222">
    <property type="entry name" value="SPERMIDINE/PUTRESCINE-BINDING PERIPLASMIC PROTEIN"/>
    <property type="match status" value="1"/>
</dbReference>
<reference evidence="4 5" key="1">
    <citation type="submission" date="2024-09" db="EMBL/GenBank/DDBJ databases">
        <authorList>
            <person name="Sun Q."/>
            <person name="Mori K."/>
        </authorList>
    </citation>
    <scope>NUCLEOTIDE SEQUENCE [LARGE SCALE GENOMIC DNA]</scope>
    <source>
        <strain evidence="4 5">JCM 3324</strain>
    </source>
</reference>
<organism evidence="4 5">
    <name type="scientific">Nonomuraea salmonea</name>
    <dbReference type="NCBI Taxonomy" id="46181"/>
    <lineage>
        <taxon>Bacteria</taxon>
        <taxon>Bacillati</taxon>
        <taxon>Actinomycetota</taxon>
        <taxon>Actinomycetes</taxon>
        <taxon>Streptosporangiales</taxon>
        <taxon>Streptosporangiaceae</taxon>
        <taxon>Nonomuraea</taxon>
    </lineage>
</organism>
<keyword evidence="5" id="KW-1185">Reference proteome</keyword>
<comment type="caution">
    <text evidence="4">The sequence shown here is derived from an EMBL/GenBank/DDBJ whole genome shotgun (WGS) entry which is preliminary data.</text>
</comment>